<name>A0ABW5TU72_9SPHI</name>
<evidence type="ECO:0000256" key="6">
    <source>
        <dbReference type="ARBA" id="ARBA00035172"/>
    </source>
</evidence>
<evidence type="ECO:0000256" key="2">
    <source>
        <dbReference type="ARBA" id="ARBA00022730"/>
    </source>
</evidence>
<keyword evidence="3 7" id="KW-0694">RNA-binding</keyword>
<organism evidence="9 10">
    <name type="scientific">Pedobacter alpinus</name>
    <dbReference type="NCBI Taxonomy" id="1590643"/>
    <lineage>
        <taxon>Bacteria</taxon>
        <taxon>Pseudomonadati</taxon>
        <taxon>Bacteroidota</taxon>
        <taxon>Sphingobacteriia</taxon>
        <taxon>Sphingobacteriales</taxon>
        <taxon>Sphingobacteriaceae</taxon>
        <taxon>Pedobacter</taxon>
    </lineage>
</organism>
<dbReference type="PROSITE" id="PS00937">
    <property type="entry name" value="RIBOSOMAL_L20"/>
    <property type="match status" value="1"/>
</dbReference>
<sequence length="114" mass="12984">MPRSVNAVASRRRRKKIMNLAKGYWGSRSKVYTVAKNTVEKGLQYAFRDRKVKKREFRGLWIQRINAATREHGMSYSQFIGKVAAKNIGLNRKVLADLAMNDPQAFAAIVDAVK</sequence>
<evidence type="ECO:0000313" key="9">
    <source>
        <dbReference type="EMBL" id="MFD2732353.1"/>
    </source>
</evidence>
<evidence type="ECO:0000256" key="4">
    <source>
        <dbReference type="ARBA" id="ARBA00022980"/>
    </source>
</evidence>
<keyword evidence="5 7" id="KW-0687">Ribonucleoprotein</keyword>
<dbReference type="NCBIfam" id="TIGR01032">
    <property type="entry name" value="rplT_bact"/>
    <property type="match status" value="1"/>
</dbReference>
<dbReference type="EMBL" id="JBHULV010000041">
    <property type="protein sequence ID" value="MFD2732353.1"/>
    <property type="molecule type" value="Genomic_DNA"/>
</dbReference>
<dbReference type="HAMAP" id="MF_00382">
    <property type="entry name" value="Ribosomal_bL20"/>
    <property type="match status" value="1"/>
</dbReference>
<gene>
    <name evidence="7 9" type="primary">rplT</name>
    <name evidence="9" type="ORF">ACFSSE_11625</name>
</gene>
<evidence type="ECO:0000256" key="5">
    <source>
        <dbReference type="ARBA" id="ARBA00023274"/>
    </source>
</evidence>
<dbReference type="InterPro" id="IPR035566">
    <property type="entry name" value="Ribosomal_protein_bL20_C"/>
</dbReference>
<evidence type="ECO:0000256" key="1">
    <source>
        <dbReference type="ARBA" id="ARBA00007698"/>
    </source>
</evidence>
<dbReference type="SUPFAM" id="SSF74731">
    <property type="entry name" value="Ribosomal protein L20"/>
    <property type="match status" value="1"/>
</dbReference>
<comment type="function">
    <text evidence="7 8">Binds directly to 23S ribosomal RNA and is necessary for the in vitro assembly process of the 50S ribosomal subunit. It is not involved in the protein synthesizing functions of that subunit.</text>
</comment>
<evidence type="ECO:0000313" key="10">
    <source>
        <dbReference type="Proteomes" id="UP001597546"/>
    </source>
</evidence>
<reference evidence="10" key="1">
    <citation type="journal article" date="2019" name="Int. J. Syst. Evol. Microbiol.">
        <title>The Global Catalogue of Microorganisms (GCM) 10K type strain sequencing project: providing services to taxonomists for standard genome sequencing and annotation.</title>
        <authorList>
            <consortium name="The Broad Institute Genomics Platform"/>
            <consortium name="The Broad Institute Genome Sequencing Center for Infectious Disease"/>
            <person name="Wu L."/>
            <person name="Ma J."/>
        </authorList>
    </citation>
    <scope>NUCLEOTIDE SEQUENCE [LARGE SCALE GENOMIC DNA]</scope>
    <source>
        <strain evidence="10">KCTC 42456</strain>
    </source>
</reference>
<protein>
    <recommendedName>
        <fullName evidence="6 7">Large ribosomal subunit protein bL20</fullName>
    </recommendedName>
</protein>
<dbReference type="Gene3D" id="6.10.160.10">
    <property type="match status" value="1"/>
</dbReference>
<dbReference type="InterPro" id="IPR049946">
    <property type="entry name" value="RIBOSOMAL_L20_CS"/>
</dbReference>
<accession>A0ABW5TU72</accession>
<dbReference type="GO" id="GO:0005840">
    <property type="term" value="C:ribosome"/>
    <property type="evidence" value="ECO:0007669"/>
    <property type="project" value="UniProtKB-KW"/>
</dbReference>
<keyword evidence="4 7" id="KW-0689">Ribosomal protein</keyword>
<evidence type="ECO:0000256" key="3">
    <source>
        <dbReference type="ARBA" id="ARBA00022884"/>
    </source>
</evidence>
<comment type="similarity">
    <text evidence="1 7 8">Belongs to the bacterial ribosomal protein bL20 family.</text>
</comment>
<keyword evidence="2 7" id="KW-0699">rRNA-binding</keyword>
<proteinExistence type="inferred from homology"/>
<keyword evidence="10" id="KW-1185">Reference proteome</keyword>
<dbReference type="PRINTS" id="PR00062">
    <property type="entry name" value="RIBOSOMALL20"/>
</dbReference>
<evidence type="ECO:0000256" key="8">
    <source>
        <dbReference type="RuleBase" id="RU000560"/>
    </source>
</evidence>
<dbReference type="CDD" id="cd07026">
    <property type="entry name" value="Ribosomal_L20"/>
    <property type="match status" value="1"/>
</dbReference>
<dbReference type="PANTHER" id="PTHR10986">
    <property type="entry name" value="39S RIBOSOMAL PROTEIN L20"/>
    <property type="match status" value="1"/>
</dbReference>
<comment type="caution">
    <text evidence="9">The sequence shown here is derived from an EMBL/GenBank/DDBJ whole genome shotgun (WGS) entry which is preliminary data.</text>
</comment>
<evidence type="ECO:0000256" key="7">
    <source>
        <dbReference type="HAMAP-Rule" id="MF_00382"/>
    </source>
</evidence>
<dbReference type="InterPro" id="IPR005813">
    <property type="entry name" value="Ribosomal_bL20"/>
</dbReference>
<dbReference type="Gene3D" id="1.10.1900.20">
    <property type="entry name" value="Ribosomal protein L20"/>
    <property type="match status" value="1"/>
</dbReference>
<dbReference type="Pfam" id="PF00453">
    <property type="entry name" value="Ribosomal_L20"/>
    <property type="match status" value="1"/>
</dbReference>
<dbReference type="RefSeq" id="WP_379042537.1">
    <property type="nucleotide sequence ID" value="NZ_JBHSKW010000023.1"/>
</dbReference>
<dbReference type="Proteomes" id="UP001597546">
    <property type="component" value="Unassembled WGS sequence"/>
</dbReference>